<dbReference type="InterPro" id="IPR035965">
    <property type="entry name" value="PAS-like_dom_sf"/>
</dbReference>
<dbReference type="EMBL" id="CXWD01000013">
    <property type="protein sequence ID" value="CTQ72920.1"/>
    <property type="molecule type" value="Genomic_DNA"/>
</dbReference>
<feature type="domain" description="PAC" evidence="3">
    <location>
        <begin position="275"/>
        <end position="327"/>
    </location>
</feature>
<dbReference type="Pfam" id="PF13426">
    <property type="entry name" value="PAS_9"/>
    <property type="match status" value="2"/>
</dbReference>
<dbReference type="InterPro" id="IPR035919">
    <property type="entry name" value="EAL_sf"/>
</dbReference>
<dbReference type="InterPro" id="IPR000014">
    <property type="entry name" value="PAS"/>
</dbReference>
<dbReference type="InterPro" id="IPR029787">
    <property type="entry name" value="Nucleotide_cyclase"/>
</dbReference>
<feature type="transmembrane region" description="Helical" evidence="1">
    <location>
        <begin position="167"/>
        <end position="187"/>
    </location>
</feature>
<evidence type="ECO:0000313" key="7">
    <source>
        <dbReference type="Proteomes" id="UP000053235"/>
    </source>
</evidence>
<evidence type="ECO:0000259" key="3">
    <source>
        <dbReference type="PROSITE" id="PS50113"/>
    </source>
</evidence>
<reference evidence="7" key="1">
    <citation type="submission" date="2015-07" db="EMBL/GenBank/DDBJ databases">
        <authorList>
            <person name="Rodrigo-Torres Lidia"/>
            <person name="Arahal R.David."/>
        </authorList>
    </citation>
    <scope>NUCLEOTIDE SEQUENCE [LARGE SCALE GENOMIC DNA]</scope>
    <source>
        <strain evidence="7">CECT 5112</strain>
    </source>
</reference>
<keyword evidence="1" id="KW-0812">Transmembrane</keyword>
<dbReference type="PROSITE" id="PS50883">
    <property type="entry name" value="EAL"/>
    <property type="match status" value="1"/>
</dbReference>
<evidence type="ECO:0000259" key="2">
    <source>
        <dbReference type="PROSITE" id="PS50112"/>
    </source>
</evidence>
<name>A0A0M7AFD5_9HYPH</name>
<protein>
    <submittedName>
        <fullName evidence="6">Cyclic di-GMP phosphodiesterase Gmr</fullName>
        <ecNumber evidence="6">3.1.4.52</ecNumber>
    </submittedName>
</protein>
<dbReference type="InterPro" id="IPR001610">
    <property type="entry name" value="PAC"/>
</dbReference>
<keyword evidence="7" id="KW-1185">Reference proteome</keyword>
<dbReference type="InterPro" id="IPR000700">
    <property type="entry name" value="PAS-assoc_C"/>
</dbReference>
<keyword evidence="6" id="KW-0378">Hydrolase</keyword>
<dbReference type="GO" id="GO:0071111">
    <property type="term" value="F:cyclic-guanylate-specific phosphodiesterase activity"/>
    <property type="evidence" value="ECO:0007669"/>
    <property type="project" value="UniProtKB-EC"/>
</dbReference>
<dbReference type="NCBIfam" id="TIGR00229">
    <property type="entry name" value="sensory_box"/>
    <property type="match status" value="2"/>
</dbReference>
<proteinExistence type="predicted"/>
<feature type="domain" description="GGDEF" evidence="5">
    <location>
        <begin position="359"/>
        <end position="493"/>
    </location>
</feature>
<dbReference type="CDD" id="cd00130">
    <property type="entry name" value="PAS"/>
    <property type="match status" value="1"/>
</dbReference>
<dbReference type="Proteomes" id="UP000053235">
    <property type="component" value="Unassembled WGS sequence"/>
</dbReference>
<dbReference type="FunFam" id="3.30.70.270:FF:000001">
    <property type="entry name" value="Diguanylate cyclase domain protein"/>
    <property type="match status" value="1"/>
</dbReference>
<gene>
    <name evidence="6" type="primary">gmr_10</name>
    <name evidence="6" type="ORF">LAX5112_03367</name>
</gene>
<dbReference type="InterPro" id="IPR043128">
    <property type="entry name" value="Rev_trsase/Diguanyl_cyclase"/>
</dbReference>
<dbReference type="SMART" id="SM00091">
    <property type="entry name" value="PAS"/>
    <property type="match status" value="2"/>
</dbReference>
<dbReference type="NCBIfam" id="TIGR00254">
    <property type="entry name" value="GGDEF"/>
    <property type="match status" value="1"/>
</dbReference>
<dbReference type="Pfam" id="PF00990">
    <property type="entry name" value="GGDEF"/>
    <property type="match status" value="1"/>
</dbReference>
<dbReference type="SUPFAM" id="SSF55785">
    <property type="entry name" value="PYP-like sensor domain (PAS domain)"/>
    <property type="match status" value="2"/>
</dbReference>
<dbReference type="PANTHER" id="PTHR44757">
    <property type="entry name" value="DIGUANYLATE CYCLASE DGCP"/>
    <property type="match status" value="1"/>
</dbReference>
<dbReference type="EC" id="3.1.4.52" evidence="6"/>
<evidence type="ECO:0000256" key="1">
    <source>
        <dbReference type="SAM" id="Phobius"/>
    </source>
</evidence>
<dbReference type="SMART" id="SM00267">
    <property type="entry name" value="GGDEF"/>
    <property type="match status" value="1"/>
</dbReference>
<dbReference type="SUPFAM" id="SSF55073">
    <property type="entry name" value="Nucleotide cyclase"/>
    <property type="match status" value="1"/>
</dbReference>
<dbReference type="Gene3D" id="3.20.20.450">
    <property type="entry name" value="EAL domain"/>
    <property type="match status" value="1"/>
</dbReference>
<accession>A0A0M7AFD5</accession>
<feature type="domain" description="EAL" evidence="4">
    <location>
        <begin position="502"/>
        <end position="756"/>
    </location>
</feature>
<dbReference type="PANTHER" id="PTHR44757:SF2">
    <property type="entry name" value="BIOFILM ARCHITECTURE MAINTENANCE PROTEIN MBAA"/>
    <property type="match status" value="1"/>
</dbReference>
<dbReference type="Gene3D" id="3.30.450.20">
    <property type="entry name" value="PAS domain"/>
    <property type="match status" value="2"/>
</dbReference>
<dbReference type="InterPro" id="IPR000160">
    <property type="entry name" value="GGDEF_dom"/>
</dbReference>
<keyword evidence="1" id="KW-0472">Membrane</keyword>
<evidence type="ECO:0000259" key="5">
    <source>
        <dbReference type="PROSITE" id="PS50887"/>
    </source>
</evidence>
<dbReference type="CDD" id="cd01949">
    <property type="entry name" value="GGDEF"/>
    <property type="match status" value="1"/>
</dbReference>
<organism evidence="6 7">
    <name type="scientific">Roseibium alexandrii</name>
    <dbReference type="NCBI Taxonomy" id="388408"/>
    <lineage>
        <taxon>Bacteria</taxon>
        <taxon>Pseudomonadati</taxon>
        <taxon>Pseudomonadota</taxon>
        <taxon>Alphaproteobacteria</taxon>
        <taxon>Hyphomicrobiales</taxon>
        <taxon>Stappiaceae</taxon>
        <taxon>Roseibium</taxon>
    </lineage>
</organism>
<dbReference type="SMART" id="SM00052">
    <property type="entry name" value="EAL"/>
    <property type="match status" value="1"/>
</dbReference>
<dbReference type="AlphaFoldDB" id="A0A0M7AFD5"/>
<sequence>MLIAWTAPARPAVSAESHLTPPLEVYYNALPHVVLIIEPQTGRIAFANSFAHDFYGYGPGALSAMRIQQINQLTAEQVAAERRLAKEESRNYFIFRHKLADGSIRTVEVRSYPLNFGGQVLLHSNIRDITGERSRQDKLWHYQTRLEEEVREQREKLAVTYEAQTHWLIGFLIAITVALGLVGFYAVRLHESRKNLRKANQDLMLADMVFRHANEGILVTDADGIVIQTNPAVARISGENLDDIIGQNPMKIASDRDRSEILRQMSRTLAETGEWAGELWNVRPDGERYAQRVSVAAIKDENGTLTNYISIFSDITDLKNHQYELERIAHYDPLTELPNRVLLRERLSEAIERVKRDNCWGAVFFFDLDGFKEINDRYGHELGDQLLTTVSRRLLSQFRSTDTVARLGGDEFIAVVSDYESPDAYRTLAERVLAETSKPIDLGDKSVAISTSVGVAAFSADSDTTPDQLLRQSDSAMYQSKLEGKNRYTLFNPKTEIEITAFNNRINALSNAIDNNELVFHYQPKVDVISGRIHSAEALVRWQHPEVGIRYPGSFLDATENIGLSLKLDTWALETAFETASAWRKAGLEVPISVNIDPRNLTSNWLYDTLKRLLTEYDTIAPSLLDIEVLENATAVGNASVALAIKQCQELGVSFSIDDFGTGYSTLTHLRHLPADHVKIDQTFVRAAIDTLDDLAIVDAVLGLAGALNREVIAEGVETKAHQNLLISLGTTILQGYSIARPLPYGTFLDWTETFSPDPDWSLLQHLSKRRVRLLYLQVELRNWIKVLSGQKDTKERPSCTLNVEDMAANYWPWLNRDGAKLFAGSDHYALLLTQCENLMNQAKWHCGSSLGAQKTCSSAAAYQLSALAKDCVNTIDNLLLDRKIDRSDTIPLKVGEHRA</sequence>
<dbReference type="Gene3D" id="3.30.70.270">
    <property type="match status" value="1"/>
</dbReference>
<evidence type="ECO:0000259" key="4">
    <source>
        <dbReference type="PROSITE" id="PS50883"/>
    </source>
</evidence>
<dbReference type="PROSITE" id="PS50113">
    <property type="entry name" value="PAC"/>
    <property type="match status" value="1"/>
</dbReference>
<dbReference type="STRING" id="388408.LAX5112_03367"/>
<dbReference type="PROSITE" id="PS50887">
    <property type="entry name" value="GGDEF"/>
    <property type="match status" value="1"/>
</dbReference>
<feature type="domain" description="PAS" evidence="2">
    <location>
        <begin position="209"/>
        <end position="272"/>
    </location>
</feature>
<dbReference type="InterPro" id="IPR001633">
    <property type="entry name" value="EAL_dom"/>
</dbReference>
<dbReference type="PROSITE" id="PS50112">
    <property type="entry name" value="PAS"/>
    <property type="match status" value="1"/>
</dbReference>
<dbReference type="SUPFAM" id="SSF141868">
    <property type="entry name" value="EAL domain-like"/>
    <property type="match status" value="1"/>
</dbReference>
<dbReference type="CDD" id="cd01948">
    <property type="entry name" value="EAL"/>
    <property type="match status" value="1"/>
</dbReference>
<dbReference type="InterPro" id="IPR052155">
    <property type="entry name" value="Biofilm_reg_signaling"/>
</dbReference>
<dbReference type="Pfam" id="PF00563">
    <property type="entry name" value="EAL"/>
    <property type="match status" value="1"/>
</dbReference>
<keyword evidence="1" id="KW-1133">Transmembrane helix</keyword>
<dbReference type="SMART" id="SM00086">
    <property type="entry name" value="PAC"/>
    <property type="match status" value="2"/>
</dbReference>
<evidence type="ECO:0000313" key="6">
    <source>
        <dbReference type="EMBL" id="CTQ72920.1"/>
    </source>
</evidence>